<reference evidence="2 3" key="1">
    <citation type="journal article" date="2010" name="Science">
        <title>Genomic analysis of organismal complexity in the multicellular green alga Volvox carteri.</title>
        <authorList>
            <person name="Prochnik S.E."/>
            <person name="Umen J."/>
            <person name="Nedelcu A.M."/>
            <person name="Hallmann A."/>
            <person name="Miller S.M."/>
            <person name="Nishii I."/>
            <person name="Ferris P."/>
            <person name="Kuo A."/>
            <person name="Mitros T."/>
            <person name="Fritz-Laylin L.K."/>
            <person name="Hellsten U."/>
            <person name="Chapman J."/>
            <person name="Simakov O."/>
            <person name="Rensing S.A."/>
            <person name="Terry A."/>
            <person name="Pangilinan J."/>
            <person name="Kapitonov V."/>
            <person name="Jurka J."/>
            <person name="Salamov A."/>
            <person name="Shapiro H."/>
            <person name="Schmutz J."/>
            <person name="Grimwood J."/>
            <person name="Lindquist E."/>
            <person name="Lucas S."/>
            <person name="Grigoriev I.V."/>
            <person name="Schmitt R."/>
            <person name="Kirk D."/>
            <person name="Rokhsar D.S."/>
        </authorList>
    </citation>
    <scope>NUCLEOTIDE SEQUENCE [LARGE SCALE GENOMIC DNA]</scope>
    <source>
        <strain evidence="3">f. Nagariensis / Eve</strain>
    </source>
</reference>
<sequence>MQTPRNKLCQITPQIASVHANPPNHIMPGHPPNSIGPCKPPEPHYVRSPPN</sequence>
<proteinExistence type="predicted"/>
<dbReference type="InParanoid" id="D8TTV1"/>
<evidence type="ECO:0000313" key="3">
    <source>
        <dbReference type="Proteomes" id="UP000001058"/>
    </source>
</evidence>
<protein>
    <submittedName>
        <fullName evidence="2">Uncharacterized protein</fullName>
    </submittedName>
</protein>
<dbReference type="AlphaFoldDB" id="D8TTV1"/>
<evidence type="ECO:0000313" key="2">
    <source>
        <dbReference type="EMBL" id="EFJ48926.1"/>
    </source>
</evidence>
<feature type="region of interest" description="Disordered" evidence="1">
    <location>
        <begin position="20"/>
        <end position="51"/>
    </location>
</feature>
<gene>
    <name evidence="2" type="ORF">VOLCADRAFT_59831</name>
</gene>
<accession>D8TTV1</accession>
<organism evidence="3">
    <name type="scientific">Volvox carteri f. nagariensis</name>
    <dbReference type="NCBI Taxonomy" id="3068"/>
    <lineage>
        <taxon>Eukaryota</taxon>
        <taxon>Viridiplantae</taxon>
        <taxon>Chlorophyta</taxon>
        <taxon>core chlorophytes</taxon>
        <taxon>Chlorophyceae</taxon>
        <taxon>CS clade</taxon>
        <taxon>Chlamydomonadales</taxon>
        <taxon>Volvocaceae</taxon>
        <taxon>Volvox</taxon>
    </lineage>
</organism>
<dbReference type="GeneID" id="9616489"/>
<evidence type="ECO:0000256" key="1">
    <source>
        <dbReference type="SAM" id="MobiDB-lite"/>
    </source>
</evidence>
<dbReference type="RefSeq" id="XP_002949823.1">
    <property type="nucleotide sequence ID" value="XM_002949777.1"/>
</dbReference>
<keyword evidence="3" id="KW-1185">Reference proteome</keyword>
<dbReference type="KEGG" id="vcn:VOLCADRAFT_59831"/>
<name>D8TTV1_VOLCA</name>
<dbReference type="Proteomes" id="UP000001058">
    <property type="component" value="Unassembled WGS sequence"/>
</dbReference>
<dbReference type="EMBL" id="GL378337">
    <property type="protein sequence ID" value="EFJ48926.1"/>
    <property type="molecule type" value="Genomic_DNA"/>
</dbReference>